<evidence type="ECO:0000313" key="1">
    <source>
        <dbReference type="EMBL" id="MBB5156165.1"/>
    </source>
</evidence>
<organism evidence="1 2">
    <name type="scientific">Saccharopolyspora phatthalungensis</name>
    <dbReference type="NCBI Taxonomy" id="664693"/>
    <lineage>
        <taxon>Bacteria</taxon>
        <taxon>Bacillati</taxon>
        <taxon>Actinomycetota</taxon>
        <taxon>Actinomycetes</taxon>
        <taxon>Pseudonocardiales</taxon>
        <taxon>Pseudonocardiaceae</taxon>
        <taxon>Saccharopolyspora</taxon>
    </lineage>
</organism>
<comment type="caution">
    <text evidence="1">The sequence shown here is derived from an EMBL/GenBank/DDBJ whole genome shotgun (WGS) entry which is preliminary data.</text>
</comment>
<name>A0A840QCJ4_9PSEU</name>
<protein>
    <submittedName>
        <fullName evidence="1">Uncharacterized protein</fullName>
    </submittedName>
</protein>
<dbReference type="RefSeq" id="WP_184727350.1">
    <property type="nucleotide sequence ID" value="NZ_JACHIW010000001.1"/>
</dbReference>
<dbReference type="Proteomes" id="UP000584374">
    <property type="component" value="Unassembled WGS sequence"/>
</dbReference>
<accession>A0A840QCJ4</accession>
<keyword evidence="2" id="KW-1185">Reference proteome</keyword>
<dbReference type="Gene3D" id="1.20.120.1690">
    <property type="match status" value="1"/>
</dbReference>
<evidence type="ECO:0000313" key="2">
    <source>
        <dbReference type="Proteomes" id="UP000584374"/>
    </source>
</evidence>
<reference evidence="1 2" key="1">
    <citation type="submission" date="2020-08" db="EMBL/GenBank/DDBJ databases">
        <title>Sequencing the genomes of 1000 actinobacteria strains.</title>
        <authorList>
            <person name="Klenk H.-P."/>
        </authorList>
    </citation>
    <scope>NUCLEOTIDE SEQUENCE [LARGE SCALE GENOMIC DNA]</scope>
    <source>
        <strain evidence="1 2">DSM 45584</strain>
    </source>
</reference>
<proteinExistence type="predicted"/>
<gene>
    <name evidence="1" type="ORF">BJ970_003699</name>
</gene>
<sequence length="228" mass="24865">MAEQPDLVLRHNPFLPPAARRLRTRMVVRVPSPGDELRIRIRLRLARAVRAVRRVDPPAYSDAGAIRTGGGVEVPLGAGWSGIREYEVEFELRDGPDGEDLQAAVVDLVHGEPDRPRPTGPVRAVKVHWTRFPGGSRISRSQRDLADAIWAGCTAYESGDLADAGRYWAQACRRARRTGDNDSLRRLSLLVAADQISPDDVIAAGRVGTPVLRPSGAPSDAADRDRAC</sequence>
<dbReference type="AlphaFoldDB" id="A0A840QCJ4"/>
<dbReference type="Gene3D" id="2.60.40.3670">
    <property type="match status" value="1"/>
</dbReference>
<dbReference type="EMBL" id="JACHIW010000001">
    <property type="protein sequence ID" value="MBB5156165.1"/>
    <property type="molecule type" value="Genomic_DNA"/>
</dbReference>